<evidence type="ECO:0000313" key="1">
    <source>
        <dbReference type="EMBL" id="KAJ8648567.1"/>
    </source>
</evidence>
<dbReference type="EMBL" id="CM056809">
    <property type="protein sequence ID" value="KAJ8648567.1"/>
    <property type="molecule type" value="Genomic_DNA"/>
</dbReference>
<comment type="caution">
    <text evidence="1">The sequence shown here is derived from an EMBL/GenBank/DDBJ whole genome shotgun (WGS) entry which is preliminary data.</text>
</comment>
<name>A0ACC2MS14_PERAE</name>
<proteinExistence type="predicted"/>
<sequence length="229" mass="25458">MGFTQDYTLTCVTSVNCRSAHTVATSAYPSIPNLSVMRVADFIMSSPAGLTWNGDLLRTLWPTPIVLEILKIPLGSRDLACGQDEPAGSCSFKSLYKHLYPRPMGPALPWRTVWKLDIPHKLQIFCWRLLLDRLPTRARLSNWNAEINPGCPVCRMSNETVDHLFDHCSFSRLVWDLLPSSFPPPPASSSISVCTIIRATVPGRLSYNLTSTIQTAPEPFHGISKEVCS</sequence>
<gene>
    <name evidence="1" type="ORF">MRB53_001590</name>
</gene>
<reference evidence="1 2" key="1">
    <citation type="journal article" date="2022" name="Hortic Res">
        <title>A haplotype resolved chromosomal level avocado genome allows analysis of novel avocado genes.</title>
        <authorList>
            <person name="Nath O."/>
            <person name="Fletcher S.J."/>
            <person name="Hayward A."/>
            <person name="Shaw L.M."/>
            <person name="Masouleh A.K."/>
            <person name="Furtado A."/>
            <person name="Henry R.J."/>
            <person name="Mitter N."/>
        </authorList>
    </citation>
    <scope>NUCLEOTIDE SEQUENCE [LARGE SCALE GENOMIC DNA]</scope>
    <source>
        <strain evidence="2">cv. Hass</strain>
    </source>
</reference>
<evidence type="ECO:0000313" key="2">
    <source>
        <dbReference type="Proteomes" id="UP001234297"/>
    </source>
</evidence>
<protein>
    <submittedName>
        <fullName evidence="1">Uncharacterized protein</fullName>
    </submittedName>
</protein>
<keyword evidence="2" id="KW-1185">Reference proteome</keyword>
<dbReference type="Proteomes" id="UP001234297">
    <property type="component" value="Chromosome 1"/>
</dbReference>
<accession>A0ACC2MS14</accession>
<organism evidence="1 2">
    <name type="scientific">Persea americana</name>
    <name type="common">Avocado</name>
    <dbReference type="NCBI Taxonomy" id="3435"/>
    <lineage>
        <taxon>Eukaryota</taxon>
        <taxon>Viridiplantae</taxon>
        <taxon>Streptophyta</taxon>
        <taxon>Embryophyta</taxon>
        <taxon>Tracheophyta</taxon>
        <taxon>Spermatophyta</taxon>
        <taxon>Magnoliopsida</taxon>
        <taxon>Magnoliidae</taxon>
        <taxon>Laurales</taxon>
        <taxon>Lauraceae</taxon>
        <taxon>Persea</taxon>
    </lineage>
</organism>